<keyword evidence="1" id="KW-0732">Signal</keyword>
<name>A0A0C3QJF7_9AGAM</name>
<feature type="signal peptide" evidence="1">
    <location>
        <begin position="1"/>
        <end position="20"/>
    </location>
</feature>
<gene>
    <name evidence="2" type="ORF">M407DRAFT_23538</name>
</gene>
<dbReference type="Proteomes" id="UP000054248">
    <property type="component" value="Unassembled WGS sequence"/>
</dbReference>
<evidence type="ECO:0000313" key="3">
    <source>
        <dbReference type="Proteomes" id="UP000054248"/>
    </source>
</evidence>
<keyword evidence="3" id="KW-1185">Reference proteome</keyword>
<evidence type="ECO:0000313" key="2">
    <source>
        <dbReference type="EMBL" id="KIO27231.1"/>
    </source>
</evidence>
<sequence length="89" mass="9774">MHHLSHLIIVLSSILGALSADQGADVRVVNVPLTDPRITLVNSAHYNASLCGGAISLPYYDDSILFSFQGKLHISSQEVSKLRRRSFVR</sequence>
<dbReference type="HOGENOM" id="CLU_2456432_0_0_1"/>
<dbReference type="AlphaFoldDB" id="A0A0C3QJF7"/>
<accession>A0A0C3QJF7</accession>
<feature type="chain" id="PRO_5002180750" evidence="1">
    <location>
        <begin position="21"/>
        <end position="89"/>
    </location>
</feature>
<protein>
    <submittedName>
        <fullName evidence="2">Uncharacterized protein</fullName>
    </submittedName>
</protein>
<organism evidence="2 3">
    <name type="scientific">Tulasnella calospora MUT 4182</name>
    <dbReference type="NCBI Taxonomy" id="1051891"/>
    <lineage>
        <taxon>Eukaryota</taxon>
        <taxon>Fungi</taxon>
        <taxon>Dikarya</taxon>
        <taxon>Basidiomycota</taxon>
        <taxon>Agaricomycotina</taxon>
        <taxon>Agaricomycetes</taxon>
        <taxon>Cantharellales</taxon>
        <taxon>Tulasnellaceae</taxon>
        <taxon>Tulasnella</taxon>
    </lineage>
</organism>
<evidence type="ECO:0000256" key="1">
    <source>
        <dbReference type="SAM" id="SignalP"/>
    </source>
</evidence>
<proteinExistence type="predicted"/>
<dbReference type="EMBL" id="KN823012">
    <property type="protein sequence ID" value="KIO27231.1"/>
    <property type="molecule type" value="Genomic_DNA"/>
</dbReference>
<reference evidence="2 3" key="1">
    <citation type="submission" date="2014-04" db="EMBL/GenBank/DDBJ databases">
        <authorList>
            <consortium name="DOE Joint Genome Institute"/>
            <person name="Kuo A."/>
            <person name="Girlanda M."/>
            <person name="Perotto S."/>
            <person name="Kohler A."/>
            <person name="Nagy L.G."/>
            <person name="Floudas D."/>
            <person name="Copeland A."/>
            <person name="Barry K.W."/>
            <person name="Cichocki N."/>
            <person name="Veneault-Fourrey C."/>
            <person name="LaButti K."/>
            <person name="Lindquist E.A."/>
            <person name="Lipzen A."/>
            <person name="Lundell T."/>
            <person name="Morin E."/>
            <person name="Murat C."/>
            <person name="Sun H."/>
            <person name="Tunlid A."/>
            <person name="Henrissat B."/>
            <person name="Grigoriev I.V."/>
            <person name="Hibbett D.S."/>
            <person name="Martin F."/>
            <person name="Nordberg H.P."/>
            <person name="Cantor M.N."/>
            <person name="Hua S.X."/>
        </authorList>
    </citation>
    <scope>NUCLEOTIDE SEQUENCE [LARGE SCALE GENOMIC DNA]</scope>
    <source>
        <strain evidence="2 3">MUT 4182</strain>
    </source>
</reference>
<reference evidence="3" key="2">
    <citation type="submission" date="2015-01" db="EMBL/GenBank/DDBJ databases">
        <title>Evolutionary Origins and Diversification of the Mycorrhizal Mutualists.</title>
        <authorList>
            <consortium name="DOE Joint Genome Institute"/>
            <consortium name="Mycorrhizal Genomics Consortium"/>
            <person name="Kohler A."/>
            <person name="Kuo A."/>
            <person name="Nagy L.G."/>
            <person name="Floudas D."/>
            <person name="Copeland A."/>
            <person name="Barry K.W."/>
            <person name="Cichocki N."/>
            <person name="Veneault-Fourrey C."/>
            <person name="LaButti K."/>
            <person name="Lindquist E.A."/>
            <person name="Lipzen A."/>
            <person name="Lundell T."/>
            <person name="Morin E."/>
            <person name="Murat C."/>
            <person name="Riley R."/>
            <person name="Ohm R."/>
            <person name="Sun H."/>
            <person name="Tunlid A."/>
            <person name="Henrissat B."/>
            <person name="Grigoriev I.V."/>
            <person name="Hibbett D.S."/>
            <person name="Martin F."/>
        </authorList>
    </citation>
    <scope>NUCLEOTIDE SEQUENCE [LARGE SCALE GENOMIC DNA]</scope>
    <source>
        <strain evidence="3">MUT 4182</strain>
    </source>
</reference>